<evidence type="ECO:0000259" key="5">
    <source>
        <dbReference type="Pfam" id="PF17802"/>
    </source>
</evidence>
<evidence type="ECO:0000256" key="2">
    <source>
        <dbReference type="SAM" id="Phobius"/>
    </source>
</evidence>
<gene>
    <name evidence="6" type="ORF">DMP05_01640</name>
</gene>
<feature type="domain" description="Streptococcal pilin isopeptide linkage" evidence="4">
    <location>
        <begin position="1288"/>
        <end position="1408"/>
    </location>
</feature>
<accession>A0A3N0IJ78</accession>
<feature type="transmembrane region" description="Helical" evidence="2">
    <location>
        <begin position="2056"/>
        <end position="2077"/>
    </location>
</feature>
<dbReference type="SUPFAM" id="SSF49401">
    <property type="entry name" value="Bacterial adhesins"/>
    <property type="match status" value="2"/>
</dbReference>
<proteinExistence type="predicted"/>
<feature type="signal peptide" evidence="3">
    <location>
        <begin position="1"/>
        <end position="34"/>
    </location>
</feature>
<dbReference type="RefSeq" id="WP_123218874.1">
    <property type="nucleotide sequence ID" value="NZ_JACHYQ010000001.1"/>
</dbReference>
<dbReference type="InterPro" id="IPR041033">
    <property type="entry name" value="SpaA_PFL_dom_1"/>
</dbReference>
<dbReference type="InterPro" id="IPR038174">
    <property type="entry name" value="Strep_pil_link_sf"/>
</dbReference>
<dbReference type="Gene3D" id="2.60.40.740">
    <property type="match status" value="3"/>
</dbReference>
<feature type="domain" description="Streptococcal pilin isopeptide linkage" evidence="4">
    <location>
        <begin position="1536"/>
        <end position="1643"/>
    </location>
</feature>
<sequence>MFEKLKKPRCLVAIALACMLMSWQSLTPFTQAIAANIGEAATQTSASDEQSTQDGQNASATQAAQAVEGNSAVDAANKDLAAVSGDNVEDAPSNIAMVGEPASNTSDAQHDEASTPSVQSEEYNGNSDYREVISGIKVNVYKDDGCSEELASDDVIAPDAHLYGKVFIDFATKEMPTLAQPNIKYTFPNNVKFENNGPQTLYDGDNRVAGSWFIQDGVVYLHYNEDWLRKEHSSVIAHVSFEFVMNADDTGDGKKVTVNFPGVATSVVIKTKDGSVSSNKFGADPNKEGEMPKFDASDNSYTWTVKVSPSATATNLKIEDVIGSNLDFVTGSFRLIDKSGNPVPGKCDATINGQSATIELGTLSKGDYYVQYKTTVKQSALDALKDGQEVSNVGNTAKWIWGSTGENNGTSGLKDPEKVKYSMVQKSVATDSTNDNIMWAVKLNSGSLKADMSKYQFSDILSGDQKFKEGTKYVVNDASGKQVASGAVDPNSSELNFTLPDGLGKQELTVSYTTTMSNVDSMKAVSNTSKVTPPNDKGMAGEGSASYQPTDGRTYVTKRLVDASTAENDGKASWESTVKFSSMDADTDPSTVVFVDSIEKKPNFEHMKFSDIAVKTDGGTELTKDIDYFVDGGEYSNITIRFKSTDEVKSLIGTHDVVVSYVTTCSGANGTYINTSSVKIGNVDKGSASDSFVIDKEIAPAVSKKSTGDAQWKADYTWPDGSKGAWIANWEVHVNCDEPNTWTHNAASDLKGDNVVVKDKLDEGMSYVSGSSRYWKYGSEGYKTAGDWPELHAEPSDSNGAVVFTIPTRDMVNEAGSWKGYVKLTYQTAIKQSAVDAGVSKDFFNTAEARAGETHFPEGTGKVTINNKVLDKQAVRASDNSHVKYTITVNPNAQTLGASGSLTLVDTMNAGAIFTNGTLKVTDKDGKEVTDGVSYTLKNQPNSDGSTSTVLTLTVPDAQALTVTYDVAPQGALGTEVQIENNVSMQGFASASAEHSQKWAVQKSNAGTDATSYGITVIKTDETGKEPLEGAEFTLYQIDLDKSTKDNLVRSKVAIVGDNPKTTGKNGIAKFGDKEHPLDAATLYCYEETKAPAGYKISNTAPTYVMFSGTSEQVKADYAAAFAKAQLLGITPNSGTTFSVFDEKDTEPTGSVELNVVKRVNGADPVNDERFEFSVAGENDASKAKMPEHDSAATIGANAASFGAINFTKEDIGKTYTYAIHETSSAPDDGNVWTMAGDVVATVKVGTATDAAPTVIPVAVEYSNANADGTAALFNNTWIAPNPAAAQLKVHKTVEAPAGSNVSADEQFTFELYKADAQGKKTEEKVGGAVSVKNGETASFADLSFDTAGTYNYVIHETGHNGNGWTPAADVNVQVVVKKSGDGKSFVIDSITYDGENTDSANFVDMYKAEKTSVSLAAKKTLEGAVLAANQFSFQLKDANGNILQTKSNDTEGNVAFDAIEYTAPGTYEYGICESKGAELGVVYDETEHAAKVVVTDDGQGQLHAAVSYDGDGTNAPAFKNTYAKPAPTSTSFTAQVKKVLDGGRDLKADEFTFVLKKGDKEVSRTTNAADGSVVFKDVAINSVSDGGEYTISEVEGTDSSIEYSSQVVKVNVDVAEKDGKLVATVTYGDSKSTEAQTITNTFRPVATAATVEASKTLSGRALKAGEFTFQLKSGDEVVATATNDVDGKVVFPDDALTYNVVGEHDYVLSEIAKDEADAKGVTYDTKQVKVHVSVTQDSTTGEFSAKTTYDGSETVPAFANTYAAIGSATLNVVKTVNGQVPGADARFDFKLEAKTPGAPMPEKNIVQTVGGEPVSFGGIEFGLADAGKTYEYVIAETTPATTGWTMAQPVTAKVTVGVDNGDGTLGANSVEYSCAAADDSAALFDNKYEQASGVFQLGPVKTVNGGAPKAGETFGFSATAEGTNASDAPKLENVTTDADGKAVFAVVELSDKDAGEIYTYRIHEEGDLGEGWVKAPDVVATVKVLKRNADNRLVATVIYKQDAEGAQPYEGAARFDNKYEEQPPTPGDPQTPGDSRTPDVPHGGFFAKTSDPTHMLAQGIFGLASVVAAVACAVSLRRLRKRSE</sequence>
<comment type="caution">
    <text evidence="6">The sequence shown here is derived from an EMBL/GenBank/DDBJ whole genome shotgun (WGS) entry which is preliminary data.</text>
</comment>
<dbReference type="Proteomes" id="UP000271472">
    <property type="component" value="Unassembled WGS sequence"/>
</dbReference>
<feature type="domain" description="Streptococcal pilin isopeptide linkage" evidence="4">
    <location>
        <begin position="1653"/>
        <end position="1764"/>
    </location>
</feature>
<feature type="chain" id="PRO_5017947819" description="Gram-positive cocci surface proteins LPxTG domain-containing protein" evidence="3">
    <location>
        <begin position="35"/>
        <end position="2085"/>
    </location>
</feature>
<keyword evidence="2" id="KW-1133">Transmembrane helix</keyword>
<feature type="domain" description="Streptococcal pilin isopeptide linkage" evidence="4">
    <location>
        <begin position="1155"/>
        <end position="1277"/>
    </location>
</feature>
<feature type="domain" description="SpaA-like prealbumin fold" evidence="5">
    <location>
        <begin position="1015"/>
        <end position="1107"/>
    </location>
</feature>
<feature type="domain" description="Streptococcal pilin isopeptide linkage" evidence="4">
    <location>
        <begin position="1772"/>
        <end position="1890"/>
    </location>
</feature>
<name>A0A3N0IJ78_9ACTN</name>
<feature type="domain" description="Streptococcal pilin isopeptide linkage" evidence="4">
    <location>
        <begin position="1417"/>
        <end position="1524"/>
    </location>
</feature>
<dbReference type="InterPro" id="IPR013783">
    <property type="entry name" value="Ig-like_fold"/>
</dbReference>
<dbReference type="Gene3D" id="2.60.40.3050">
    <property type="match status" value="7"/>
</dbReference>
<evidence type="ECO:0000313" key="7">
    <source>
        <dbReference type="Proteomes" id="UP000271472"/>
    </source>
</evidence>
<evidence type="ECO:0000313" key="6">
    <source>
        <dbReference type="EMBL" id="RNM37079.1"/>
    </source>
</evidence>
<feature type="compositionally biased region" description="Polar residues" evidence="1">
    <location>
        <begin position="114"/>
        <end position="124"/>
    </location>
</feature>
<dbReference type="Pfam" id="PF12892">
    <property type="entry name" value="FctA"/>
    <property type="match status" value="7"/>
</dbReference>
<evidence type="ECO:0008006" key="8">
    <source>
        <dbReference type="Google" id="ProtNLM"/>
    </source>
</evidence>
<keyword evidence="7" id="KW-1185">Reference proteome</keyword>
<dbReference type="Gene3D" id="2.60.40.10">
    <property type="entry name" value="Immunoglobulins"/>
    <property type="match status" value="1"/>
</dbReference>
<protein>
    <recommendedName>
        <fullName evidence="8">Gram-positive cocci surface proteins LPxTG domain-containing protein</fullName>
    </recommendedName>
</protein>
<feature type="region of interest" description="Disordered" evidence="1">
    <location>
        <begin position="44"/>
        <end position="69"/>
    </location>
</feature>
<dbReference type="NCBIfam" id="TIGR03786">
    <property type="entry name" value="strep_pil_rpt"/>
    <property type="match status" value="3"/>
</dbReference>
<dbReference type="GeneID" id="98662689"/>
<feature type="region of interest" description="Disordered" evidence="1">
    <location>
        <begin position="2018"/>
        <end position="2049"/>
    </location>
</feature>
<dbReference type="EMBL" id="QIBZ01000002">
    <property type="protein sequence ID" value="RNM37079.1"/>
    <property type="molecule type" value="Genomic_DNA"/>
</dbReference>
<dbReference type="GO" id="GO:0005975">
    <property type="term" value="P:carbohydrate metabolic process"/>
    <property type="evidence" value="ECO:0007669"/>
    <property type="project" value="UniProtKB-ARBA"/>
</dbReference>
<dbReference type="OrthoDB" id="3169720at2"/>
<reference evidence="7" key="1">
    <citation type="submission" date="2018-05" db="EMBL/GenBank/DDBJ databases">
        <title>Genome Sequencing of selected type strains of the family Eggerthellaceae.</title>
        <authorList>
            <person name="Danylec N."/>
            <person name="Stoll D.A."/>
            <person name="Doetsch A."/>
            <person name="Huch M."/>
        </authorList>
    </citation>
    <scope>NUCLEOTIDE SEQUENCE [LARGE SCALE GENOMIC DNA]</scope>
    <source>
        <strain evidence="7">DSM 22006</strain>
    </source>
</reference>
<feature type="region of interest" description="Disordered" evidence="1">
    <location>
        <begin position="85"/>
        <end position="124"/>
    </location>
</feature>
<feature type="domain" description="Streptococcal pilin isopeptide linkage" evidence="4">
    <location>
        <begin position="1901"/>
        <end position="2021"/>
    </location>
</feature>
<keyword evidence="2" id="KW-0812">Transmembrane</keyword>
<evidence type="ECO:0000256" key="3">
    <source>
        <dbReference type="SAM" id="SignalP"/>
    </source>
</evidence>
<evidence type="ECO:0000256" key="1">
    <source>
        <dbReference type="SAM" id="MobiDB-lite"/>
    </source>
</evidence>
<dbReference type="InterPro" id="IPR008966">
    <property type="entry name" value="Adhesion_dom_sf"/>
</dbReference>
<keyword evidence="3" id="KW-0732">Signal</keyword>
<feature type="compositionally biased region" description="Polar residues" evidence="1">
    <location>
        <begin position="44"/>
        <end position="64"/>
    </location>
</feature>
<keyword evidence="2" id="KW-0472">Membrane</keyword>
<dbReference type="InterPro" id="IPR022464">
    <property type="entry name" value="Strep_pil_isopept_link"/>
</dbReference>
<feature type="region of interest" description="Disordered" evidence="1">
    <location>
        <begin position="526"/>
        <end position="550"/>
    </location>
</feature>
<dbReference type="Pfam" id="PF17802">
    <property type="entry name" value="SpaA"/>
    <property type="match status" value="1"/>
</dbReference>
<organism evidence="6 7">
    <name type="scientific">Slackia isoflavoniconvertens</name>
    <dbReference type="NCBI Taxonomy" id="572010"/>
    <lineage>
        <taxon>Bacteria</taxon>
        <taxon>Bacillati</taxon>
        <taxon>Actinomycetota</taxon>
        <taxon>Coriobacteriia</taxon>
        <taxon>Eggerthellales</taxon>
        <taxon>Eggerthellaceae</taxon>
        <taxon>Slackia</taxon>
    </lineage>
</organism>
<evidence type="ECO:0000259" key="4">
    <source>
        <dbReference type="Pfam" id="PF12892"/>
    </source>
</evidence>